<dbReference type="Gene3D" id="3.40.50.300">
    <property type="entry name" value="P-loop containing nucleotide triphosphate hydrolases"/>
    <property type="match status" value="2"/>
</dbReference>
<comment type="similarity">
    <text evidence="10">Belongs to the DEAD box helicase family.</text>
</comment>
<keyword evidence="6" id="KW-0378">Hydrolase</keyword>
<dbReference type="GO" id="GO:0004519">
    <property type="term" value="F:endonuclease activity"/>
    <property type="evidence" value="ECO:0007669"/>
    <property type="project" value="UniProtKB-KW"/>
</dbReference>
<dbReference type="GO" id="GO:0005829">
    <property type="term" value="C:cytosol"/>
    <property type="evidence" value="ECO:0007669"/>
    <property type="project" value="TreeGrafter"/>
</dbReference>
<evidence type="ECO:0000313" key="14">
    <source>
        <dbReference type="EMBL" id="HCE17398.1"/>
    </source>
</evidence>
<organism evidence="14 15">
    <name type="scientific">Anaerolinea thermolimosa</name>
    <dbReference type="NCBI Taxonomy" id="229919"/>
    <lineage>
        <taxon>Bacteria</taxon>
        <taxon>Bacillati</taxon>
        <taxon>Chloroflexota</taxon>
        <taxon>Anaerolineae</taxon>
        <taxon>Anaerolineales</taxon>
        <taxon>Anaerolineaceae</taxon>
        <taxon>Anaerolinea</taxon>
    </lineage>
</organism>
<evidence type="ECO:0000259" key="11">
    <source>
        <dbReference type="PROSITE" id="PS51192"/>
    </source>
</evidence>
<dbReference type="NCBIfam" id="TIGR01596">
    <property type="entry name" value="cas3_HD"/>
    <property type="match status" value="1"/>
</dbReference>
<dbReference type="EMBL" id="DPBP01000026">
    <property type="protein sequence ID" value="HCE17398.1"/>
    <property type="molecule type" value="Genomic_DNA"/>
</dbReference>
<dbReference type="InterPro" id="IPR038257">
    <property type="entry name" value="CRISPR-assoc_Cas3_HD_sf"/>
</dbReference>
<dbReference type="GO" id="GO:0016787">
    <property type="term" value="F:hydrolase activity"/>
    <property type="evidence" value="ECO:0007669"/>
    <property type="project" value="UniProtKB-KW"/>
</dbReference>
<protein>
    <submittedName>
        <fullName evidence="14">CRISPR-associated helicase/endonuclease Cas3</fullName>
    </submittedName>
</protein>
<keyword evidence="3" id="KW-0540">Nuclease</keyword>
<evidence type="ECO:0000256" key="5">
    <source>
        <dbReference type="ARBA" id="ARBA00022741"/>
    </source>
</evidence>
<dbReference type="Proteomes" id="UP000264141">
    <property type="component" value="Unassembled WGS sequence"/>
</dbReference>
<dbReference type="SMART" id="SM00487">
    <property type="entry name" value="DEXDc"/>
    <property type="match status" value="1"/>
</dbReference>
<evidence type="ECO:0000256" key="1">
    <source>
        <dbReference type="ARBA" id="ARBA00006847"/>
    </source>
</evidence>
<dbReference type="InterPro" id="IPR014001">
    <property type="entry name" value="Helicase_ATP-bd"/>
</dbReference>
<dbReference type="NCBIfam" id="TIGR01587">
    <property type="entry name" value="cas3_core"/>
    <property type="match status" value="1"/>
</dbReference>
<dbReference type="AlphaFoldDB" id="A0A3D1JI03"/>
<evidence type="ECO:0000256" key="8">
    <source>
        <dbReference type="ARBA" id="ARBA00022840"/>
    </source>
</evidence>
<name>A0A3D1JI03_9CHLR</name>
<dbReference type="SMART" id="SM00490">
    <property type="entry name" value="HELICc"/>
    <property type="match status" value="1"/>
</dbReference>
<keyword evidence="7" id="KW-0347">Helicase</keyword>
<gene>
    <name evidence="14" type="ORF">DEQ80_06030</name>
</gene>
<dbReference type="GO" id="GO:0046872">
    <property type="term" value="F:metal ion binding"/>
    <property type="evidence" value="ECO:0007669"/>
    <property type="project" value="UniProtKB-KW"/>
</dbReference>
<evidence type="ECO:0000256" key="7">
    <source>
        <dbReference type="ARBA" id="ARBA00022806"/>
    </source>
</evidence>
<dbReference type="PANTHER" id="PTHR47959">
    <property type="entry name" value="ATP-DEPENDENT RNA HELICASE RHLE-RELATED"/>
    <property type="match status" value="1"/>
</dbReference>
<dbReference type="InterPro" id="IPR006483">
    <property type="entry name" value="CRISPR-assoc_Cas3_HD"/>
</dbReference>
<keyword evidence="8" id="KW-0067">ATP-binding</keyword>
<feature type="domain" description="Helicase C-terminal" evidence="12">
    <location>
        <begin position="516"/>
        <end position="684"/>
    </location>
</feature>
<dbReference type="CDD" id="cd09641">
    <property type="entry name" value="Cas3''_I"/>
    <property type="match status" value="1"/>
</dbReference>
<evidence type="ECO:0000256" key="10">
    <source>
        <dbReference type="ARBA" id="ARBA00038437"/>
    </source>
</evidence>
<dbReference type="PROSITE" id="PS51194">
    <property type="entry name" value="HELICASE_CTER"/>
    <property type="match status" value="1"/>
</dbReference>
<evidence type="ECO:0000259" key="12">
    <source>
        <dbReference type="PROSITE" id="PS51194"/>
    </source>
</evidence>
<feature type="domain" description="HD Cas3-type" evidence="13">
    <location>
        <begin position="46"/>
        <end position="266"/>
    </location>
</feature>
<dbReference type="PROSITE" id="PS51192">
    <property type="entry name" value="HELICASE_ATP_BIND_1"/>
    <property type="match status" value="1"/>
</dbReference>
<dbReference type="STRING" id="229919.GCA_001050195_03412"/>
<evidence type="ECO:0000256" key="9">
    <source>
        <dbReference type="ARBA" id="ARBA00023118"/>
    </source>
</evidence>
<evidence type="ECO:0000256" key="2">
    <source>
        <dbReference type="ARBA" id="ARBA00009046"/>
    </source>
</evidence>
<keyword evidence="5" id="KW-0547">Nucleotide-binding</keyword>
<comment type="similarity">
    <text evidence="2">In the central section; belongs to the CRISPR-associated helicase Cas3 family.</text>
</comment>
<accession>A0A3D1JI03</accession>
<evidence type="ECO:0000256" key="6">
    <source>
        <dbReference type="ARBA" id="ARBA00022801"/>
    </source>
</evidence>
<reference evidence="14 15" key="1">
    <citation type="journal article" date="2018" name="Nat. Biotechnol.">
        <title>A standardized bacterial taxonomy based on genome phylogeny substantially revises the tree of life.</title>
        <authorList>
            <person name="Parks D.H."/>
            <person name="Chuvochina M."/>
            <person name="Waite D.W."/>
            <person name="Rinke C."/>
            <person name="Skarshewski A."/>
            <person name="Chaumeil P.A."/>
            <person name="Hugenholtz P."/>
        </authorList>
    </citation>
    <scope>NUCLEOTIDE SEQUENCE [LARGE SCALE GENOMIC DNA]</scope>
    <source>
        <strain evidence="14">UBA8781</strain>
    </source>
</reference>
<dbReference type="InterPro" id="IPR011545">
    <property type="entry name" value="DEAD/DEAH_box_helicase_dom"/>
</dbReference>
<dbReference type="GO" id="GO:0003724">
    <property type="term" value="F:RNA helicase activity"/>
    <property type="evidence" value="ECO:0007669"/>
    <property type="project" value="TreeGrafter"/>
</dbReference>
<sequence>MVGRSQRTGGGWRFSRSGVAFVGMTMNMPRVPEGLAHLWAKSPVAAHRKAQTLAEHTWEALMRLSELAHQRPDLPALSGQPRLWHLLFWTVFLHDWGKAAQGFQRLLRGKERRWPFRHEVLSLAFVDWVTADLSREESTFLAAAIATHHKDFDDIEDYLDEHDPDLDPLTFMLKEITREDAAALYRWIATCAEHWIDALEMRPLGVTCPVLPPLEQALNGLTPQAIRRHLHRMERYLREWEDTPPSAENLRLGIFLRGLVLQSDHLASAGWGALPDPRLEANAILQTLGLSRRHLYAHQRTAASVGGHAMLLAPTGTGKTEAALLWAVNQRLPRLFYTLPYQASMNAMYDRLTRIFPEQVGLLHGRSTMAQFQRLMEQSYAPEEAAKLAQLLHNRSGLAYYPVRVFSPYQLLKAAFQLKGHEALLSDFTEAAFVFDEIHAYEPDRLAMIVSTMGFLARTCGARFLVMSATLPAPLRAALEDTLGQVTSIHASRRLLAGLRRHRLFLADGDLLDEKNLNQALEKARQGRRVLVVCNTVRRAQQVWLWMRDHLPPEIPFFLLHGRFTGHDRARKEREMLQAAGLNPTDHRPLVLVATQVVEVSLNLDLDVLFSDPAPLEALLQRIGRINRLGRRELAPVYVFRGVDEVFRRVYRPIEQVTHTLEVLEEHFAASHGKGVVLDERSLPRWLDAIYTGAVLDAWQKEYRRAAQEFQRIFLDSLQPFRSNQTLAAQFDRLFDSTEVLPESLYDDYLTLRDSDRALEADSLLVPLSWGLYAMLVQRHALLEGERGFPPVVRLPYREDLGLDLEANPAMEDDQEE</sequence>
<dbReference type="InterPro" id="IPR027417">
    <property type="entry name" value="P-loop_NTPase"/>
</dbReference>
<comment type="similarity">
    <text evidence="1">In the N-terminal section; belongs to the CRISPR-associated nuclease Cas3-HD family.</text>
</comment>
<evidence type="ECO:0000313" key="15">
    <source>
        <dbReference type="Proteomes" id="UP000264141"/>
    </source>
</evidence>
<keyword evidence="4" id="KW-0479">Metal-binding</keyword>
<dbReference type="InterPro" id="IPR054712">
    <property type="entry name" value="Cas3-like_dom"/>
</dbReference>
<feature type="domain" description="Helicase ATP-binding" evidence="11">
    <location>
        <begin position="300"/>
        <end position="489"/>
    </location>
</feature>
<keyword evidence="14" id="KW-0255">Endonuclease</keyword>
<dbReference type="InterPro" id="IPR006474">
    <property type="entry name" value="Helicase_Cas3_CRISPR-ass_core"/>
</dbReference>
<dbReference type="Gene3D" id="1.10.3210.30">
    <property type="match status" value="1"/>
</dbReference>
<dbReference type="Pfam" id="PF22590">
    <property type="entry name" value="Cas3-like_C_2"/>
    <property type="match status" value="1"/>
</dbReference>
<dbReference type="GO" id="GO:0003676">
    <property type="term" value="F:nucleic acid binding"/>
    <property type="evidence" value="ECO:0007669"/>
    <property type="project" value="InterPro"/>
</dbReference>
<dbReference type="PROSITE" id="PS51643">
    <property type="entry name" value="HD_CAS3"/>
    <property type="match status" value="1"/>
</dbReference>
<proteinExistence type="inferred from homology"/>
<dbReference type="PANTHER" id="PTHR47959:SF16">
    <property type="entry name" value="CRISPR-ASSOCIATED NUCLEASE_HELICASE CAS3-RELATED"/>
    <property type="match status" value="1"/>
</dbReference>
<dbReference type="GO" id="GO:0051607">
    <property type="term" value="P:defense response to virus"/>
    <property type="evidence" value="ECO:0007669"/>
    <property type="project" value="UniProtKB-KW"/>
</dbReference>
<evidence type="ECO:0000256" key="3">
    <source>
        <dbReference type="ARBA" id="ARBA00022722"/>
    </source>
</evidence>
<dbReference type="SUPFAM" id="SSF52540">
    <property type="entry name" value="P-loop containing nucleoside triphosphate hydrolases"/>
    <property type="match status" value="1"/>
</dbReference>
<dbReference type="InterPro" id="IPR050079">
    <property type="entry name" value="DEAD_box_RNA_helicase"/>
</dbReference>
<dbReference type="InterPro" id="IPR001650">
    <property type="entry name" value="Helicase_C-like"/>
</dbReference>
<comment type="caution">
    <text evidence="14">The sequence shown here is derived from an EMBL/GenBank/DDBJ whole genome shotgun (WGS) entry which is preliminary data.</text>
</comment>
<evidence type="ECO:0000259" key="13">
    <source>
        <dbReference type="PROSITE" id="PS51643"/>
    </source>
</evidence>
<evidence type="ECO:0000256" key="4">
    <source>
        <dbReference type="ARBA" id="ARBA00022723"/>
    </source>
</evidence>
<dbReference type="GO" id="GO:0005524">
    <property type="term" value="F:ATP binding"/>
    <property type="evidence" value="ECO:0007669"/>
    <property type="project" value="UniProtKB-KW"/>
</dbReference>
<keyword evidence="9" id="KW-0051">Antiviral defense</keyword>
<dbReference type="Pfam" id="PF18019">
    <property type="entry name" value="Cas3_HD"/>
    <property type="match status" value="1"/>
</dbReference>
<dbReference type="Pfam" id="PF00270">
    <property type="entry name" value="DEAD"/>
    <property type="match status" value="1"/>
</dbReference>